<accession>A0ABD0KV84</accession>
<sequence>MDVDRKSRRAPSLKMAGTGVWVRLLERHRARLSKDPDMNRVVTRLIKRGIFSIPEERQLASAVDASERTDLLIEKLSRDPEAFREFCMTLEECAPHLLSEFVFDCGGKNCV</sequence>
<organism evidence="2 3">
    <name type="scientific">Batillaria attramentaria</name>
    <dbReference type="NCBI Taxonomy" id="370345"/>
    <lineage>
        <taxon>Eukaryota</taxon>
        <taxon>Metazoa</taxon>
        <taxon>Spiralia</taxon>
        <taxon>Lophotrochozoa</taxon>
        <taxon>Mollusca</taxon>
        <taxon>Gastropoda</taxon>
        <taxon>Caenogastropoda</taxon>
        <taxon>Sorbeoconcha</taxon>
        <taxon>Cerithioidea</taxon>
        <taxon>Batillariidae</taxon>
        <taxon>Batillaria</taxon>
    </lineage>
</organism>
<feature type="domain" description="CARD" evidence="1">
    <location>
        <begin position="23"/>
        <end position="100"/>
    </location>
</feature>
<dbReference type="Pfam" id="PF00619">
    <property type="entry name" value="CARD"/>
    <property type="match status" value="1"/>
</dbReference>
<proteinExistence type="predicted"/>
<dbReference type="InterPro" id="IPR001315">
    <property type="entry name" value="CARD"/>
</dbReference>
<dbReference type="EMBL" id="JACVVK020000119">
    <property type="protein sequence ID" value="KAK7491075.1"/>
    <property type="molecule type" value="Genomic_DNA"/>
</dbReference>
<dbReference type="InterPro" id="IPR011029">
    <property type="entry name" value="DEATH-like_dom_sf"/>
</dbReference>
<dbReference type="Gene3D" id="1.10.533.10">
    <property type="entry name" value="Death Domain, Fas"/>
    <property type="match status" value="1"/>
</dbReference>
<dbReference type="Proteomes" id="UP001519460">
    <property type="component" value="Unassembled WGS sequence"/>
</dbReference>
<name>A0ABD0KV84_9CAEN</name>
<evidence type="ECO:0000313" key="2">
    <source>
        <dbReference type="EMBL" id="KAK7491075.1"/>
    </source>
</evidence>
<evidence type="ECO:0000313" key="3">
    <source>
        <dbReference type="Proteomes" id="UP001519460"/>
    </source>
</evidence>
<dbReference type="SUPFAM" id="SSF47986">
    <property type="entry name" value="DEATH domain"/>
    <property type="match status" value="1"/>
</dbReference>
<comment type="caution">
    <text evidence="2">The sequence shown here is derived from an EMBL/GenBank/DDBJ whole genome shotgun (WGS) entry which is preliminary data.</text>
</comment>
<gene>
    <name evidence="2" type="ORF">BaRGS_00017639</name>
</gene>
<reference evidence="2 3" key="1">
    <citation type="journal article" date="2023" name="Sci. Data">
        <title>Genome assembly of the Korean intertidal mud-creeper Batillaria attramentaria.</title>
        <authorList>
            <person name="Patra A.K."/>
            <person name="Ho P.T."/>
            <person name="Jun S."/>
            <person name="Lee S.J."/>
            <person name="Kim Y."/>
            <person name="Won Y.J."/>
        </authorList>
    </citation>
    <scope>NUCLEOTIDE SEQUENCE [LARGE SCALE GENOMIC DNA]</scope>
    <source>
        <strain evidence="2">Wonlab-2016</strain>
    </source>
</reference>
<evidence type="ECO:0000259" key="1">
    <source>
        <dbReference type="Pfam" id="PF00619"/>
    </source>
</evidence>
<dbReference type="AlphaFoldDB" id="A0ABD0KV84"/>
<keyword evidence="3" id="KW-1185">Reference proteome</keyword>
<protein>
    <recommendedName>
        <fullName evidence="1">CARD domain-containing protein</fullName>
    </recommendedName>
</protein>
<dbReference type="CDD" id="cd01671">
    <property type="entry name" value="CARD"/>
    <property type="match status" value="1"/>
</dbReference>